<evidence type="ECO:0000256" key="5">
    <source>
        <dbReference type="ARBA" id="ARBA00022833"/>
    </source>
</evidence>
<dbReference type="InterPro" id="IPR011057">
    <property type="entry name" value="Mss4-like_sf"/>
</dbReference>
<dbReference type="EC" id="1.8.4.11" evidence="11"/>
<protein>
    <recommendedName>
        <fullName evidence="11">Peptide methionine sulfoxide reductase MsrA</fullName>
        <shortName evidence="11">Protein-methionine-S-oxide reductase</shortName>
        <ecNumber evidence="11">1.8.4.11</ecNumber>
    </recommendedName>
    <alternativeName>
        <fullName evidence="11">Peptide-methionine (S)-S-oxide reductase</fullName>
        <shortName evidence="11">Peptide Met(O) reductase</shortName>
    </alternativeName>
</protein>
<dbReference type="InterPro" id="IPR036509">
    <property type="entry name" value="Met_Sox_Rdtase_MsrA_sf"/>
</dbReference>
<keyword evidence="7" id="KW-0511">Multifunctional enzyme</keyword>
<comment type="similarity">
    <text evidence="3">Belongs to the MsrB Met sulfoxide reductase family.</text>
</comment>
<dbReference type="InterPro" id="IPR002579">
    <property type="entry name" value="Met_Sox_Rdtase_MsrB_dom"/>
</dbReference>
<comment type="catalytic activity">
    <reaction evidence="9">
        <text>L-methionyl-[protein] + [thioredoxin]-disulfide + H2O = L-methionyl-(R)-S-oxide-[protein] + [thioredoxin]-dithiol</text>
        <dbReference type="Rhea" id="RHEA:24164"/>
        <dbReference type="Rhea" id="RHEA-COMP:10698"/>
        <dbReference type="Rhea" id="RHEA-COMP:10700"/>
        <dbReference type="Rhea" id="RHEA-COMP:12313"/>
        <dbReference type="Rhea" id="RHEA-COMP:12314"/>
        <dbReference type="ChEBI" id="CHEBI:15377"/>
        <dbReference type="ChEBI" id="CHEBI:16044"/>
        <dbReference type="ChEBI" id="CHEBI:29950"/>
        <dbReference type="ChEBI" id="CHEBI:45764"/>
        <dbReference type="ChEBI" id="CHEBI:50058"/>
        <dbReference type="EC" id="1.8.4.12"/>
    </reaction>
</comment>
<dbReference type="Pfam" id="PF01625">
    <property type="entry name" value="PMSR"/>
    <property type="match status" value="1"/>
</dbReference>
<dbReference type="GO" id="GO:0008113">
    <property type="term" value="F:peptide-methionine (S)-S-oxide reductase activity"/>
    <property type="evidence" value="ECO:0007669"/>
    <property type="project" value="UniProtKB-UniRule"/>
</dbReference>
<evidence type="ECO:0000256" key="4">
    <source>
        <dbReference type="ARBA" id="ARBA00022723"/>
    </source>
</evidence>
<accession>A0A6J4QJ35</accession>
<evidence type="ECO:0000256" key="9">
    <source>
        <dbReference type="ARBA" id="ARBA00048488"/>
    </source>
</evidence>
<dbReference type="SUPFAM" id="SSF55068">
    <property type="entry name" value="Peptide methionine sulfoxide reductase"/>
    <property type="match status" value="1"/>
</dbReference>
<dbReference type="Gene3D" id="3.30.1060.10">
    <property type="entry name" value="Peptide methionine sulphoxide reductase MsrA"/>
    <property type="match status" value="1"/>
</dbReference>
<keyword evidence="5" id="KW-0862">Zinc</keyword>
<comment type="cofactor">
    <cofactor evidence="1">
        <name>Zn(2+)</name>
        <dbReference type="ChEBI" id="CHEBI:29105"/>
    </cofactor>
</comment>
<dbReference type="FunFam" id="2.170.150.20:FF:000001">
    <property type="entry name" value="Peptide methionine sulfoxide reductase MsrB"/>
    <property type="match status" value="1"/>
</dbReference>
<dbReference type="NCBIfam" id="TIGR00401">
    <property type="entry name" value="msrA"/>
    <property type="match status" value="1"/>
</dbReference>
<comment type="catalytic activity">
    <reaction evidence="10 11">
        <text>[thioredoxin]-disulfide + L-methionine + H2O = L-methionine (S)-S-oxide + [thioredoxin]-dithiol</text>
        <dbReference type="Rhea" id="RHEA:19993"/>
        <dbReference type="Rhea" id="RHEA-COMP:10698"/>
        <dbReference type="Rhea" id="RHEA-COMP:10700"/>
        <dbReference type="ChEBI" id="CHEBI:15377"/>
        <dbReference type="ChEBI" id="CHEBI:29950"/>
        <dbReference type="ChEBI" id="CHEBI:50058"/>
        <dbReference type="ChEBI" id="CHEBI:57844"/>
        <dbReference type="ChEBI" id="CHEBI:58772"/>
        <dbReference type="EC" id="1.8.4.11"/>
    </reaction>
</comment>
<dbReference type="FunFam" id="3.30.1060.10:FF:000001">
    <property type="entry name" value="Peptide methionine sulfoxide reductase MsrA"/>
    <property type="match status" value="1"/>
</dbReference>
<evidence type="ECO:0000256" key="8">
    <source>
        <dbReference type="ARBA" id="ARBA00047806"/>
    </source>
</evidence>
<keyword evidence="4" id="KW-0479">Metal-binding</keyword>
<evidence type="ECO:0000256" key="11">
    <source>
        <dbReference type="HAMAP-Rule" id="MF_01401"/>
    </source>
</evidence>
<dbReference type="InterPro" id="IPR050162">
    <property type="entry name" value="MsrA_MetSO_reductase"/>
</dbReference>
<dbReference type="SUPFAM" id="SSF51316">
    <property type="entry name" value="Mss4-like"/>
    <property type="match status" value="1"/>
</dbReference>
<comment type="similarity">
    <text evidence="2 11">Belongs to the MsrA Met sulfoxide reductase family.</text>
</comment>
<dbReference type="NCBIfam" id="TIGR00357">
    <property type="entry name" value="peptide-methionine (R)-S-oxide reductase MsrB"/>
    <property type="match status" value="1"/>
</dbReference>
<gene>
    <name evidence="11" type="primary">msrA</name>
    <name evidence="13" type="ORF">AVDCRST_MAG01-01-4119</name>
</gene>
<dbReference type="InterPro" id="IPR002569">
    <property type="entry name" value="Met_Sox_Rdtase_MsrA_dom"/>
</dbReference>
<evidence type="ECO:0000313" key="13">
    <source>
        <dbReference type="EMBL" id="CAA9446329.1"/>
    </source>
</evidence>
<dbReference type="GO" id="GO:0033743">
    <property type="term" value="F:peptide-methionine (R)-S-oxide reductase activity"/>
    <property type="evidence" value="ECO:0007669"/>
    <property type="project" value="UniProtKB-EC"/>
</dbReference>
<dbReference type="PROSITE" id="PS51790">
    <property type="entry name" value="MSRB"/>
    <property type="match status" value="1"/>
</dbReference>
<dbReference type="AlphaFoldDB" id="A0A6J4QJ35"/>
<dbReference type="GO" id="GO:0046872">
    <property type="term" value="F:metal ion binding"/>
    <property type="evidence" value="ECO:0007669"/>
    <property type="project" value="UniProtKB-KW"/>
</dbReference>
<dbReference type="PANTHER" id="PTHR42799:SF2">
    <property type="entry name" value="MITOCHONDRIAL PEPTIDE METHIONINE SULFOXIDE REDUCTASE"/>
    <property type="match status" value="1"/>
</dbReference>
<organism evidence="13">
    <name type="scientific">uncultured Rubrobacteraceae bacterium</name>
    <dbReference type="NCBI Taxonomy" id="349277"/>
    <lineage>
        <taxon>Bacteria</taxon>
        <taxon>Bacillati</taxon>
        <taxon>Actinomycetota</taxon>
        <taxon>Rubrobacteria</taxon>
        <taxon>Rubrobacterales</taxon>
        <taxon>Rubrobacteraceae</taxon>
        <taxon>environmental samples</taxon>
    </lineage>
</organism>
<dbReference type="HAMAP" id="MF_01401">
    <property type="entry name" value="MsrA"/>
    <property type="match status" value="1"/>
</dbReference>
<feature type="active site" evidence="11">
    <location>
        <position position="55"/>
    </location>
</feature>
<reference evidence="13" key="1">
    <citation type="submission" date="2020-02" db="EMBL/GenBank/DDBJ databases">
        <authorList>
            <person name="Meier V. D."/>
        </authorList>
    </citation>
    <scope>NUCLEOTIDE SEQUENCE</scope>
    <source>
        <strain evidence="13">AVDCRST_MAG01</strain>
    </source>
</reference>
<evidence type="ECO:0000256" key="6">
    <source>
        <dbReference type="ARBA" id="ARBA00023002"/>
    </source>
</evidence>
<dbReference type="EMBL" id="CADCUW010000532">
    <property type="protein sequence ID" value="CAA9446329.1"/>
    <property type="molecule type" value="Genomic_DNA"/>
</dbReference>
<dbReference type="PANTHER" id="PTHR42799">
    <property type="entry name" value="MITOCHONDRIAL PEPTIDE METHIONINE SULFOXIDE REDUCTASE"/>
    <property type="match status" value="1"/>
</dbReference>
<evidence type="ECO:0000259" key="12">
    <source>
        <dbReference type="PROSITE" id="PS51790"/>
    </source>
</evidence>
<feature type="domain" description="MsrB" evidence="12">
    <location>
        <begin position="227"/>
        <end position="350"/>
    </location>
</feature>
<dbReference type="Pfam" id="PF01641">
    <property type="entry name" value="SelR"/>
    <property type="match status" value="1"/>
</dbReference>
<evidence type="ECO:0000256" key="10">
    <source>
        <dbReference type="ARBA" id="ARBA00048782"/>
    </source>
</evidence>
<dbReference type="Gene3D" id="2.170.150.20">
    <property type="entry name" value="Peptide methionine sulfoxide reductase"/>
    <property type="match status" value="1"/>
</dbReference>
<evidence type="ECO:0000256" key="3">
    <source>
        <dbReference type="ARBA" id="ARBA00007174"/>
    </source>
</evidence>
<sequence length="350" mass="38477">MLFGRHKNRMITSTEALPGRERPAFAVSERHAVLGTPLEPPFPEGMSTAVFGLGCFWGAERIFWAIDGVYTTAVGYAGGFTPNPTYGEVCGGRTGHTEAVLVVFDPEKVSYRDLLSVFWEAHDPTQGMRQGNDKGTQYRSAIYHADAGQRRAAEETREAYEQALRGAGYGPITTEIAPAGPFYLAEGYHQQYLHKVPYGYCGIGGTGVSCPVGLGEGTAGDDLPRTDEEWRERLSPERYAVLREAATERPFSGEYVDTDEDGLYRCAACGNTLFDGRAKYHSGTGWPSFTETVSPDAVEIVEDRSHGMARTEVRCARCHSHLGHVFDDGPREAGGQRWCMNSVALDLERR</sequence>
<evidence type="ECO:0000256" key="2">
    <source>
        <dbReference type="ARBA" id="ARBA00005591"/>
    </source>
</evidence>
<proteinExistence type="inferred from homology"/>
<name>A0A6J4QJ35_9ACTN</name>
<keyword evidence="6 11" id="KW-0560">Oxidoreductase</keyword>
<evidence type="ECO:0000256" key="7">
    <source>
        <dbReference type="ARBA" id="ARBA00023268"/>
    </source>
</evidence>
<evidence type="ECO:0000256" key="1">
    <source>
        <dbReference type="ARBA" id="ARBA00001947"/>
    </source>
</evidence>
<dbReference type="GO" id="GO:0005737">
    <property type="term" value="C:cytoplasm"/>
    <property type="evidence" value="ECO:0007669"/>
    <property type="project" value="TreeGrafter"/>
</dbReference>
<dbReference type="GO" id="GO:0034599">
    <property type="term" value="P:cellular response to oxidative stress"/>
    <property type="evidence" value="ECO:0007669"/>
    <property type="project" value="TreeGrafter"/>
</dbReference>
<comment type="function">
    <text evidence="11">Has an important function as a repair enzyme for proteins that have been inactivated by oxidation. Catalyzes the reversible oxidation-reduction of methionine sulfoxide in proteins to methionine.</text>
</comment>
<comment type="catalytic activity">
    <reaction evidence="8 11">
        <text>L-methionyl-[protein] + [thioredoxin]-disulfide + H2O = L-methionyl-(S)-S-oxide-[protein] + [thioredoxin]-dithiol</text>
        <dbReference type="Rhea" id="RHEA:14217"/>
        <dbReference type="Rhea" id="RHEA-COMP:10698"/>
        <dbReference type="Rhea" id="RHEA-COMP:10700"/>
        <dbReference type="Rhea" id="RHEA-COMP:12313"/>
        <dbReference type="Rhea" id="RHEA-COMP:12315"/>
        <dbReference type="ChEBI" id="CHEBI:15377"/>
        <dbReference type="ChEBI" id="CHEBI:16044"/>
        <dbReference type="ChEBI" id="CHEBI:29950"/>
        <dbReference type="ChEBI" id="CHEBI:44120"/>
        <dbReference type="ChEBI" id="CHEBI:50058"/>
        <dbReference type="EC" id="1.8.4.11"/>
    </reaction>
</comment>